<dbReference type="PANTHER" id="PTHR35526:SF3">
    <property type="entry name" value="ANTI-SIGMA-F FACTOR RSBW"/>
    <property type="match status" value="1"/>
</dbReference>
<dbReference type="SUPFAM" id="SSF55874">
    <property type="entry name" value="ATPase domain of HSP90 chaperone/DNA topoisomerase II/histidine kinase"/>
    <property type="match status" value="1"/>
</dbReference>
<dbReference type="Proteomes" id="UP000600247">
    <property type="component" value="Unassembled WGS sequence"/>
</dbReference>
<keyword evidence="3" id="KW-0808">Transferase</keyword>
<dbReference type="EMBL" id="BMHY01000001">
    <property type="protein sequence ID" value="GGG56948.1"/>
    <property type="molecule type" value="Genomic_DNA"/>
</dbReference>
<name>A0A917GU76_9BACL</name>
<dbReference type="GO" id="GO:0004674">
    <property type="term" value="F:protein serine/threonine kinase activity"/>
    <property type="evidence" value="ECO:0007669"/>
    <property type="project" value="UniProtKB-KW"/>
</dbReference>
<keyword evidence="1" id="KW-0723">Serine/threonine-protein kinase</keyword>
<protein>
    <submittedName>
        <fullName evidence="3">Serine-protein kinase RsbW</fullName>
    </submittedName>
</protein>
<accession>A0A917GU76</accession>
<keyword evidence="3" id="KW-0418">Kinase</keyword>
<reference evidence="3 4" key="1">
    <citation type="journal article" date="2014" name="Int. J. Syst. Evol. Microbiol.">
        <title>Complete genome sequence of Corynebacterium casei LMG S-19264T (=DSM 44701T), isolated from a smear-ripened cheese.</title>
        <authorList>
            <consortium name="US DOE Joint Genome Institute (JGI-PGF)"/>
            <person name="Walter F."/>
            <person name="Albersmeier A."/>
            <person name="Kalinowski J."/>
            <person name="Ruckert C."/>
        </authorList>
    </citation>
    <scope>NUCLEOTIDE SEQUENCE [LARGE SCALE GENOMIC DNA]</scope>
    <source>
        <strain evidence="3 4">CGMCC 1.15286</strain>
    </source>
</reference>
<organism evidence="3 4">
    <name type="scientific">Paenibacillus radicis</name>
    <name type="common">ex Gao et al. 2016</name>
    <dbReference type="NCBI Taxonomy" id="1737354"/>
    <lineage>
        <taxon>Bacteria</taxon>
        <taxon>Bacillati</taxon>
        <taxon>Bacillota</taxon>
        <taxon>Bacilli</taxon>
        <taxon>Bacillales</taxon>
        <taxon>Paenibacillaceae</taxon>
        <taxon>Paenibacillus</taxon>
    </lineage>
</organism>
<evidence type="ECO:0000313" key="3">
    <source>
        <dbReference type="EMBL" id="GGG56948.1"/>
    </source>
</evidence>
<dbReference type="Pfam" id="PF13581">
    <property type="entry name" value="HATPase_c_2"/>
    <property type="match status" value="1"/>
</dbReference>
<keyword evidence="4" id="KW-1185">Reference proteome</keyword>
<dbReference type="InterPro" id="IPR050267">
    <property type="entry name" value="Anti-sigma-factor_SerPK"/>
</dbReference>
<evidence type="ECO:0000256" key="1">
    <source>
        <dbReference type="ARBA" id="ARBA00022527"/>
    </source>
</evidence>
<dbReference type="Gene3D" id="3.30.565.10">
    <property type="entry name" value="Histidine kinase-like ATPase, C-terminal domain"/>
    <property type="match status" value="1"/>
</dbReference>
<dbReference type="RefSeq" id="WP_188887564.1">
    <property type="nucleotide sequence ID" value="NZ_BMHY01000001.1"/>
</dbReference>
<dbReference type="NCBIfam" id="NF003144">
    <property type="entry name" value="PRK04069.1"/>
    <property type="match status" value="1"/>
</dbReference>
<dbReference type="PANTHER" id="PTHR35526">
    <property type="entry name" value="ANTI-SIGMA-F FACTOR RSBW-RELATED"/>
    <property type="match status" value="1"/>
</dbReference>
<comment type="caution">
    <text evidence="3">The sequence shown here is derived from an EMBL/GenBank/DDBJ whole genome shotgun (WGS) entry which is preliminary data.</text>
</comment>
<dbReference type="AlphaFoldDB" id="A0A917GU76"/>
<proteinExistence type="predicted"/>
<dbReference type="CDD" id="cd16936">
    <property type="entry name" value="HATPase_RsbW-like"/>
    <property type="match status" value="1"/>
</dbReference>
<evidence type="ECO:0000313" key="4">
    <source>
        <dbReference type="Proteomes" id="UP000600247"/>
    </source>
</evidence>
<dbReference type="InterPro" id="IPR003594">
    <property type="entry name" value="HATPase_dom"/>
</dbReference>
<feature type="domain" description="Histidine kinase/HSP90-like ATPase" evidence="2">
    <location>
        <begin position="8"/>
        <end position="135"/>
    </location>
</feature>
<sequence length="141" mass="15252">MSEIRLQIPAHADYIDIVRVCLYGLASKLRFSYEAIEDMKVAVSEACNNAVLHGAQPDGTISIVFASDETSLTVRISNEGPPFVYSDAINEASPIHAKEVGDLRVGGLGLYLMQALMDEVDVIAIDHGTEVVLTKYLDAPS</sequence>
<dbReference type="InterPro" id="IPR036890">
    <property type="entry name" value="HATPase_C_sf"/>
</dbReference>
<evidence type="ECO:0000259" key="2">
    <source>
        <dbReference type="Pfam" id="PF13581"/>
    </source>
</evidence>
<gene>
    <name evidence="3" type="primary">rsbW</name>
    <name evidence="3" type="ORF">GCM10010918_07490</name>
</gene>